<comment type="caution">
    <text evidence="3">The sequence shown here is derived from an EMBL/GenBank/DDBJ whole genome shotgun (WGS) entry which is preliminary data.</text>
</comment>
<protein>
    <submittedName>
        <fullName evidence="3">Alpha/beta fold hydrolase</fullName>
    </submittedName>
</protein>
<reference evidence="4" key="1">
    <citation type="journal article" date="2019" name="Int. J. Syst. Evol. Microbiol.">
        <title>The Global Catalogue of Microorganisms (GCM) 10K type strain sequencing project: providing services to taxonomists for standard genome sequencing and annotation.</title>
        <authorList>
            <consortium name="The Broad Institute Genomics Platform"/>
            <consortium name="The Broad Institute Genome Sequencing Center for Infectious Disease"/>
            <person name="Wu L."/>
            <person name="Ma J."/>
        </authorList>
    </citation>
    <scope>NUCLEOTIDE SEQUENCE [LARGE SCALE GENOMIC DNA]</scope>
    <source>
        <strain evidence="4">CGMCC 4.7289</strain>
    </source>
</reference>
<organism evidence="3 4">
    <name type="scientific">Hamadaea flava</name>
    <dbReference type="NCBI Taxonomy" id="1742688"/>
    <lineage>
        <taxon>Bacteria</taxon>
        <taxon>Bacillati</taxon>
        <taxon>Actinomycetota</taxon>
        <taxon>Actinomycetes</taxon>
        <taxon>Micromonosporales</taxon>
        <taxon>Micromonosporaceae</taxon>
        <taxon>Hamadaea</taxon>
    </lineage>
</organism>
<dbReference type="GO" id="GO:0016787">
    <property type="term" value="F:hydrolase activity"/>
    <property type="evidence" value="ECO:0007669"/>
    <property type="project" value="UniProtKB-KW"/>
</dbReference>
<dbReference type="InterPro" id="IPR029058">
    <property type="entry name" value="AB_hydrolase_fold"/>
</dbReference>
<keyword evidence="4" id="KW-1185">Reference proteome</keyword>
<dbReference type="PANTHER" id="PTHR46438:SF11">
    <property type="entry name" value="LIPASE-RELATED"/>
    <property type="match status" value="1"/>
</dbReference>
<evidence type="ECO:0000256" key="1">
    <source>
        <dbReference type="SAM" id="MobiDB-lite"/>
    </source>
</evidence>
<dbReference type="EMBL" id="JBHSAY010000030">
    <property type="protein sequence ID" value="MFC4136442.1"/>
    <property type="molecule type" value="Genomic_DNA"/>
</dbReference>
<keyword evidence="3" id="KW-0378">Hydrolase</keyword>
<dbReference type="Proteomes" id="UP001595816">
    <property type="component" value="Unassembled WGS sequence"/>
</dbReference>
<dbReference type="Pfam" id="PF12697">
    <property type="entry name" value="Abhydrolase_6"/>
    <property type="match status" value="1"/>
</dbReference>
<name>A0ABV8LZB0_9ACTN</name>
<evidence type="ECO:0000313" key="4">
    <source>
        <dbReference type="Proteomes" id="UP001595816"/>
    </source>
</evidence>
<evidence type="ECO:0000259" key="2">
    <source>
        <dbReference type="Pfam" id="PF12697"/>
    </source>
</evidence>
<dbReference type="RefSeq" id="WP_253755993.1">
    <property type="nucleotide sequence ID" value="NZ_JAMZDZ010000001.1"/>
</dbReference>
<sequence length="327" mass="33426">MNTLADAEGRVAVACGVTPIEYAVEIPGFGGRTRVLESGSGPVLVLLPDVATAASVWLPLMARLTGHRVLAVDLPGFGQAEPTDYRTVSHLRGFAVGFVHGLLDAMSLEAVAIGGNGVGGLWALWTAADRAECVRAIALLGAPACTAGTSVLTPRKLSGWPMTGRRSGGQDRWARLGQSPDRLPDGWAELTDAVAARPGFDTAFRTLSRATHASGGYGATDLGRLPQPVGLLLGERDPLARLDTLGTIADVISGPAIHAGGAGHLPWLDNAPAAAEVLGAFLAETDSAPAHGRSADRAAKVWPVPAPRSATTGSGAPVAVKPDKDGG</sequence>
<evidence type="ECO:0000313" key="3">
    <source>
        <dbReference type="EMBL" id="MFC4136442.1"/>
    </source>
</evidence>
<dbReference type="SUPFAM" id="SSF53474">
    <property type="entry name" value="alpha/beta-Hydrolases"/>
    <property type="match status" value="1"/>
</dbReference>
<dbReference type="PANTHER" id="PTHR46438">
    <property type="entry name" value="ALPHA/BETA-HYDROLASES SUPERFAMILY PROTEIN"/>
    <property type="match status" value="1"/>
</dbReference>
<feature type="domain" description="AB hydrolase-1" evidence="2">
    <location>
        <begin position="44"/>
        <end position="272"/>
    </location>
</feature>
<dbReference type="Gene3D" id="3.40.50.1820">
    <property type="entry name" value="alpha/beta hydrolase"/>
    <property type="match status" value="1"/>
</dbReference>
<accession>A0ABV8LZB0</accession>
<proteinExistence type="predicted"/>
<dbReference type="InterPro" id="IPR000073">
    <property type="entry name" value="AB_hydrolase_1"/>
</dbReference>
<gene>
    <name evidence="3" type="ORF">ACFOZ4_38035</name>
</gene>
<feature type="region of interest" description="Disordered" evidence="1">
    <location>
        <begin position="292"/>
        <end position="327"/>
    </location>
</feature>